<gene>
    <name evidence="6" type="ORF">AN216_10060</name>
</gene>
<dbReference type="InterPro" id="IPR036271">
    <property type="entry name" value="Tet_transcr_reg_TetR-rel_C_sf"/>
</dbReference>
<dbReference type="EMBL" id="LJGU01000115">
    <property type="protein sequence ID" value="OEV03951.1"/>
    <property type="molecule type" value="Genomic_DNA"/>
</dbReference>
<sequence>MSEAPEQVGGKPGYHHGDLRNALIEAALGLAREGGPDAVVLRAAARQVGVSPTAAYRHFAGQGDLLFAVKERGQQELADSMEAAASTEPGRDGPAVERRLIAMGWGYVDFALRQPGLFRAAFCGAPEAVPELEPDSTGNLCPAGGAPAQFRSFDLLVEVLDELAASGRMAAERRAGAEVAAWSAAHGLATLLLDGPFAPLAREQRDAMIEQVLSTLAAGLTAS</sequence>
<protein>
    <recommendedName>
        <fullName evidence="5">HTH tetR-type domain-containing protein</fullName>
    </recommendedName>
</protein>
<keyword evidence="3" id="KW-0804">Transcription</keyword>
<reference evidence="6 7" key="1">
    <citation type="journal article" date="2016" name="Front. Microbiol.">
        <title>Comparative Genomics Analysis of Streptomyces Species Reveals Their Adaptation to the Marine Environment and Their Diversity at the Genomic Level.</title>
        <authorList>
            <person name="Tian X."/>
            <person name="Zhang Z."/>
            <person name="Yang T."/>
            <person name="Chen M."/>
            <person name="Li J."/>
            <person name="Chen F."/>
            <person name="Yang J."/>
            <person name="Li W."/>
            <person name="Zhang B."/>
            <person name="Zhang Z."/>
            <person name="Wu J."/>
            <person name="Zhang C."/>
            <person name="Long L."/>
            <person name="Xiao J."/>
        </authorList>
    </citation>
    <scope>NUCLEOTIDE SEQUENCE [LARGE SCALE GENOMIC DNA]</scope>
    <source>
        <strain evidence="6 7">SCSIO 02100</strain>
    </source>
</reference>
<dbReference type="GO" id="GO:0003700">
    <property type="term" value="F:DNA-binding transcription factor activity"/>
    <property type="evidence" value="ECO:0007669"/>
    <property type="project" value="TreeGrafter"/>
</dbReference>
<feature type="domain" description="HTH tetR-type" evidence="5">
    <location>
        <begin position="17"/>
        <end position="77"/>
    </location>
</feature>
<name>A0A1E7KJ72_9ACTN</name>
<dbReference type="SUPFAM" id="SSF48498">
    <property type="entry name" value="Tetracyclin repressor-like, C-terminal domain"/>
    <property type="match status" value="1"/>
</dbReference>
<dbReference type="PANTHER" id="PTHR30055">
    <property type="entry name" value="HTH-TYPE TRANSCRIPTIONAL REGULATOR RUTR"/>
    <property type="match status" value="1"/>
</dbReference>
<evidence type="ECO:0000256" key="3">
    <source>
        <dbReference type="ARBA" id="ARBA00023163"/>
    </source>
</evidence>
<dbReference type="Gene3D" id="1.10.357.10">
    <property type="entry name" value="Tetracycline Repressor, domain 2"/>
    <property type="match status" value="1"/>
</dbReference>
<keyword evidence="1" id="KW-0805">Transcription regulation</keyword>
<dbReference type="InterPro" id="IPR001647">
    <property type="entry name" value="HTH_TetR"/>
</dbReference>
<evidence type="ECO:0000313" key="6">
    <source>
        <dbReference type="EMBL" id="OEV03951.1"/>
    </source>
</evidence>
<dbReference type="Pfam" id="PF13305">
    <property type="entry name" value="TetR_C_33"/>
    <property type="match status" value="1"/>
</dbReference>
<dbReference type="PROSITE" id="PS50977">
    <property type="entry name" value="HTH_TETR_2"/>
    <property type="match status" value="1"/>
</dbReference>
<dbReference type="GO" id="GO:0000976">
    <property type="term" value="F:transcription cis-regulatory region binding"/>
    <property type="evidence" value="ECO:0007669"/>
    <property type="project" value="TreeGrafter"/>
</dbReference>
<evidence type="ECO:0000256" key="1">
    <source>
        <dbReference type="ARBA" id="ARBA00023015"/>
    </source>
</evidence>
<feature type="DNA-binding region" description="H-T-H motif" evidence="4">
    <location>
        <begin position="40"/>
        <end position="59"/>
    </location>
</feature>
<evidence type="ECO:0000313" key="7">
    <source>
        <dbReference type="Proteomes" id="UP000176101"/>
    </source>
</evidence>
<comment type="caution">
    <text evidence="6">The sequence shown here is derived from an EMBL/GenBank/DDBJ whole genome shotgun (WGS) entry which is preliminary data.</text>
</comment>
<dbReference type="InterPro" id="IPR025996">
    <property type="entry name" value="MT1864/Rv1816-like_C"/>
</dbReference>
<accession>A0A1E7KJ72</accession>
<dbReference type="Proteomes" id="UP000176101">
    <property type="component" value="Unassembled WGS sequence"/>
</dbReference>
<keyword evidence="2 4" id="KW-0238">DNA-binding</keyword>
<evidence type="ECO:0000256" key="4">
    <source>
        <dbReference type="PROSITE-ProRule" id="PRU00335"/>
    </source>
</evidence>
<dbReference type="RefSeq" id="WP_070196282.1">
    <property type="nucleotide sequence ID" value="NZ_LJGU01000115.1"/>
</dbReference>
<keyword evidence="7" id="KW-1185">Reference proteome</keyword>
<dbReference type="STRING" id="1075402.AN216_10060"/>
<dbReference type="InterPro" id="IPR050109">
    <property type="entry name" value="HTH-type_TetR-like_transc_reg"/>
</dbReference>
<dbReference type="SUPFAM" id="SSF46689">
    <property type="entry name" value="Homeodomain-like"/>
    <property type="match status" value="1"/>
</dbReference>
<evidence type="ECO:0000256" key="2">
    <source>
        <dbReference type="ARBA" id="ARBA00023125"/>
    </source>
</evidence>
<organism evidence="6 7">
    <name type="scientific">Streptomyces oceani</name>
    <dbReference type="NCBI Taxonomy" id="1075402"/>
    <lineage>
        <taxon>Bacteria</taxon>
        <taxon>Bacillati</taxon>
        <taxon>Actinomycetota</taxon>
        <taxon>Actinomycetes</taxon>
        <taxon>Kitasatosporales</taxon>
        <taxon>Streptomycetaceae</taxon>
        <taxon>Streptomyces</taxon>
    </lineage>
</organism>
<dbReference type="OrthoDB" id="3173376at2"/>
<dbReference type="PATRIC" id="fig|1075402.3.peg.5418"/>
<evidence type="ECO:0000259" key="5">
    <source>
        <dbReference type="PROSITE" id="PS50977"/>
    </source>
</evidence>
<proteinExistence type="predicted"/>
<dbReference type="AlphaFoldDB" id="A0A1E7KJ72"/>
<dbReference type="InterPro" id="IPR009057">
    <property type="entry name" value="Homeodomain-like_sf"/>
</dbReference>
<dbReference type="Pfam" id="PF00440">
    <property type="entry name" value="TetR_N"/>
    <property type="match status" value="1"/>
</dbReference>
<dbReference type="PANTHER" id="PTHR30055:SF220">
    <property type="entry name" value="TETR-FAMILY REGULATORY PROTEIN"/>
    <property type="match status" value="1"/>
</dbReference>